<dbReference type="InParanoid" id="A9UPF8"/>
<dbReference type="EMBL" id="CH991543">
    <property type="protein sequence ID" value="EDQ92413.1"/>
    <property type="molecule type" value="Genomic_DNA"/>
</dbReference>
<organism evidence="1 2">
    <name type="scientific">Monosiga brevicollis</name>
    <name type="common">Choanoflagellate</name>
    <dbReference type="NCBI Taxonomy" id="81824"/>
    <lineage>
        <taxon>Eukaryota</taxon>
        <taxon>Choanoflagellata</taxon>
        <taxon>Craspedida</taxon>
        <taxon>Salpingoecidae</taxon>
        <taxon>Monosiga</taxon>
    </lineage>
</organism>
<name>A9UPF8_MONBE</name>
<reference evidence="1 2" key="1">
    <citation type="journal article" date="2008" name="Nature">
        <title>The genome of the choanoflagellate Monosiga brevicollis and the origin of metazoans.</title>
        <authorList>
            <consortium name="JGI Sequencing"/>
            <person name="King N."/>
            <person name="Westbrook M.J."/>
            <person name="Young S.L."/>
            <person name="Kuo A."/>
            <person name="Abedin M."/>
            <person name="Chapman J."/>
            <person name="Fairclough S."/>
            <person name="Hellsten U."/>
            <person name="Isogai Y."/>
            <person name="Letunic I."/>
            <person name="Marr M."/>
            <person name="Pincus D."/>
            <person name="Putnam N."/>
            <person name="Rokas A."/>
            <person name="Wright K.J."/>
            <person name="Zuzow R."/>
            <person name="Dirks W."/>
            <person name="Good M."/>
            <person name="Goodstein D."/>
            <person name="Lemons D."/>
            <person name="Li W."/>
            <person name="Lyons J.B."/>
            <person name="Morris A."/>
            <person name="Nichols S."/>
            <person name="Richter D.J."/>
            <person name="Salamov A."/>
            <person name="Bork P."/>
            <person name="Lim W.A."/>
            <person name="Manning G."/>
            <person name="Miller W.T."/>
            <person name="McGinnis W."/>
            <person name="Shapiro H."/>
            <person name="Tjian R."/>
            <person name="Grigoriev I.V."/>
            <person name="Rokhsar D."/>
        </authorList>
    </citation>
    <scope>NUCLEOTIDE SEQUENCE [LARGE SCALE GENOMIC DNA]</scope>
    <source>
        <strain evidence="2">MX1 / ATCC 50154</strain>
    </source>
</reference>
<dbReference type="KEGG" id="mbr:MONBRDRAFT_4950"/>
<dbReference type="RefSeq" id="XP_001742175.1">
    <property type="nucleotide sequence ID" value="XM_001742123.1"/>
</dbReference>
<accession>A9UPF8</accession>
<sequence>MACTTSHRLDGVTLSFSLCVQLLEQGSTLVLFALLILQRKTGPPRQPRHEFFGYDDEQSRLNTLLLPHTQLLLEVGFLGLQIIELCLNSPVKDRRMRTKPDSESEMAASSSCKVMLTSGFVAAKLDAECRCSLTRCRWNSIVRTTDAVSRNFSKRCLLASTLSLHCAILYGNQQENE</sequence>
<gene>
    <name evidence="1" type="ORF">MONBRDRAFT_4950</name>
</gene>
<evidence type="ECO:0000313" key="2">
    <source>
        <dbReference type="Proteomes" id="UP000001357"/>
    </source>
</evidence>
<protein>
    <submittedName>
        <fullName evidence="1">Uncharacterized protein</fullName>
    </submittedName>
</protein>
<dbReference type="Proteomes" id="UP000001357">
    <property type="component" value="Unassembled WGS sequence"/>
</dbReference>
<keyword evidence="2" id="KW-1185">Reference proteome</keyword>
<proteinExistence type="predicted"/>
<dbReference type="GeneID" id="5887791"/>
<evidence type="ECO:0000313" key="1">
    <source>
        <dbReference type="EMBL" id="EDQ92413.1"/>
    </source>
</evidence>
<dbReference type="AlphaFoldDB" id="A9UPF8"/>